<proteinExistence type="inferred from homology"/>
<evidence type="ECO:0000256" key="1">
    <source>
        <dbReference type="RuleBase" id="RU003682"/>
    </source>
</evidence>
<dbReference type="GO" id="GO:0046872">
    <property type="term" value="F:metal ion binding"/>
    <property type="evidence" value="ECO:0007669"/>
    <property type="project" value="UniProtKB-KW"/>
</dbReference>
<name>A0A975D744_9SPHN</name>
<reference evidence="3" key="1">
    <citation type="submission" date="2020-07" db="EMBL/GenBank/DDBJ databases">
        <authorList>
            <person name="Camacho E."/>
        </authorList>
    </citation>
    <scope>NUCLEOTIDE SEQUENCE</scope>
    <source>
        <strain evidence="3">MPO218</strain>
    </source>
</reference>
<protein>
    <submittedName>
        <fullName evidence="3">2OG-Fe(II) oxygenase</fullName>
    </submittedName>
</protein>
<dbReference type="InterPro" id="IPR005123">
    <property type="entry name" value="Oxoglu/Fe-dep_dioxygenase_dom"/>
</dbReference>
<keyword evidence="1" id="KW-0560">Oxidoreductase</keyword>
<dbReference type="GO" id="GO:0016491">
    <property type="term" value="F:oxidoreductase activity"/>
    <property type="evidence" value="ECO:0007669"/>
    <property type="project" value="UniProtKB-KW"/>
</dbReference>
<dbReference type="PROSITE" id="PS51471">
    <property type="entry name" value="FE2OG_OXY"/>
    <property type="match status" value="1"/>
</dbReference>
<comment type="similarity">
    <text evidence="1">Belongs to the iron/ascorbate-dependent oxidoreductase family.</text>
</comment>
<evidence type="ECO:0000313" key="4">
    <source>
        <dbReference type="Proteomes" id="UP000664914"/>
    </source>
</evidence>
<dbReference type="AlphaFoldDB" id="A0A975D744"/>
<evidence type="ECO:0000259" key="2">
    <source>
        <dbReference type="PROSITE" id="PS51471"/>
    </source>
</evidence>
<evidence type="ECO:0000313" key="3">
    <source>
        <dbReference type="EMBL" id="QTH22915.1"/>
    </source>
</evidence>
<dbReference type="InterPro" id="IPR018655">
    <property type="entry name" value="DUF2086"/>
</dbReference>
<dbReference type="EMBL" id="CP059319">
    <property type="protein sequence ID" value="QTH22915.1"/>
    <property type="molecule type" value="Genomic_DNA"/>
</dbReference>
<dbReference type="RefSeq" id="WP_208633508.1">
    <property type="nucleotide sequence ID" value="NZ_CP059319.1"/>
</dbReference>
<reference evidence="3" key="2">
    <citation type="submission" date="2021-04" db="EMBL/GenBank/DDBJ databases">
        <title>Isolation and genomic analysis of the ibuprofen-degrading bacterium Sphingomonas strain MPO218.</title>
        <authorList>
            <person name="Aulestia M."/>
            <person name="Flores A."/>
            <person name="Mangas E.L."/>
            <person name="Perez-Pulido A.J."/>
            <person name="Santero E."/>
            <person name="Camacho E.M."/>
        </authorList>
    </citation>
    <scope>NUCLEOTIDE SEQUENCE</scope>
    <source>
        <strain evidence="3">MPO218</strain>
    </source>
</reference>
<keyword evidence="1" id="KW-0408">Iron</keyword>
<dbReference type="Gene3D" id="2.60.120.620">
    <property type="entry name" value="q2cbj1_9rhob like domain"/>
    <property type="match status" value="1"/>
</dbReference>
<feature type="domain" description="Fe2OG dioxygenase" evidence="2">
    <location>
        <begin position="139"/>
        <end position="252"/>
    </location>
</feature>
<gene>
    <name evidence="3" type="ORF">HRJ34_05205</name>
</gene>
<organism evidence="3 4">
    <name type="scientific">Rhizorhabdus wittichii</name>
    <dbReference type="NCBI Taxonomy" id="160791"/>
    <lineage>
        <taxon>Bacteria</taxon>
        <taxon>Pseudomonadati</taxon>
        <taxon>Pseudomonadota</taxon>
        <taxon>Alphaproteobacteria</taxon>
        <taxon>Sphingomonadales</taxon>
        <taxon>Sphingomonadaceae</taxon>
        <taxon>Rhizorhabdus</taxon>
    </lineage>
</organism>
<accession>A0A975D744</accession>
<sequence length="253" mass="28089">MNDAASRLPASATLPAEVRAAEDRAAAYDWPAITGELDGFGCAILPSLLAADECRAIAALYPDESRFRSRVVMGRHGFGKGEYRYFNYPLPDPVGALRTAIYPRLAGLANRWNERMGIGERYPVDHASYLARCREAGQTRPTPLLLQYGPGDYNCLHQDLYGELVFPIQVAILLSEPGEDFTGGEFVLTEQRPRMQSRAEVVPLRQGDAVAFAVHHRPVQGTRGVYRVNMRHGVSRLRSGRRHCLGIIFHDAP</sequence>
<keyword evidence="1" id="KW-0479">Metal-binding</keyword>
<dbReference type="Proteomes" id="UP000664914">
    <property type="component" value="Chromosome"/>
</dbReference>
<dbReference type="Pfam" id="PF09859">
    <property type="entry name" value="Oxygenase-NA"/>
    <property type="match status" value="1"/>
</dbReference>